<protein>
    <submittedName>
        <fullName evidence="1">Uncharacterized protein</fullName>
    </submittedName>
</protein>
<reference evidence="2" key="1">
    <citation type="submission" date="2019-11" db="EMBL/GenBank/DDBJ databases">
        <title>Genome sequence of Heliorestis convoluta strain HH, an alkaliphilic and minimalistic phototrophic bacterium from a soda lake in Egypt.</title>
        <authorList>
            <person name="Dewey E.D."/>
            <person name="Stokes L.M."/>
            <person name="Burchell B.M."/>
            <person name="Shaffer K.N."/>
            <person name="Huntington A.M."/>
            <person name="Baker J.M."/>
            <person name="Nadendla S."/>
            <person name="Giglio M.G."/>
            <person name="Touchman J.W."/>
            <person name="Blankenship R.E."/>
            <person name="Madigan M.T."/>
            <person name="Sattley W.M."/>
        </authorList>
    </citation>
    <scope>NUCLEOTIDE SEQUENCE [LARGE SCALE GENOMIC DNA]</scope>
    <source>
        <strain evidence="2">HH</strain>
    </source>
</reference>
<keyword evidence="2" id="KW-1185">Reference proteome</keyword>
<dbReference type="RefSeq" id="WP_153724983.1">
    <property type="nucleotide sequence ID" value="NZ_CP045875.1"/>
</dbReference>
<organism evidence="1 2">
    <name type="scientific">Heliorestis convoluta</name>
    <dbReference type="NCBI Taxonomy" id="356322"/>
    <lineage>
        <taxon>Bacteria</taxon>
        <taxon>Bacillati</taxon>
        <taxon>Bacillota</taxon>
        <taxon>Clostridia</taxon>
        <taxon>Eubacteriales</taxon>
        <taxon>Heliobacteriaceae</taxon>
        <taxon>Heliorestis</taxon>
    </lineage>
</organism>
<dbReference type="OrthoDB" id="2083468at2"/>
<name>A0A5Q2N1F5_9FIRM</name>
<sequence>MTYDVVEADRYFTEQVLHNEEWFAVTLEIRQRALQNAANQLYRSFRRYHREQRPLPIEAIYEQALWLLRMDETIRKSEQGVKTVSVSGLSISMDKAKAISPDVFAIIGRKVGRYI</sequence>
<dbReference type="Proteomes" id="UP000366051">
    <property type="component" value="Chromosome"/>
</dbReference>
<evidence type="ECO:0000313" key="1">
    <source>
        <dbReference type="EMBL" id="QGG47649.1"/>
    </source>
</evidence>
<dbReference type="AlphaFoldDB" id="A0A5Q2N1F5"/>
<evidence type="ECO:0000313" key="2">
    <source>
        <dbReference type="Proteomes" id="UP000366051"/>
    </source>
</evidence>
<accession>A0A5Q2N1F5</accession>
<proteinExistence type="predicted"/>
<gene>
    <name evidence="1" type="ORF">FTV88_1549</name>
</gene>
<dbReference type="EMBL" id="CP045875">
    <property type="protein sequence ID" value="QGG47649.1"/>
    <property type="molecule type" value="Genomic_DNA"/>
</dbReference>
<dbReference type="KEGG" id="hcv:FTV88_1549"/>